<feature type="compositionally biased region" description="Basic and acidic residues" evidence="1">
    <location>
        <begin position="64"/>
        <end position="77"/>
    </location>
</feature>
<comment type="caution">
    <text evidence="2">The sequence shown here is derived from an EMBL/GenBank/DDBJ whole genome shotgun (WGS) entry which is preliminary data.</text>
</comment>
<evidence type="ECO:0000256" key="1">
    <source>
        <dbReference type="SAM" id="MobiDB-lite"/>
    </source>
</evidence>
<protein>
    <submittedName>
        <fullName evidence="2">Uncharacterized protein</fullName>
    </submittedName>
</protein>
<evidence type="ECO:0000313" key="2">
    <source>
        <dbReference type="EMBL" id="KAF3555051.1"/>
    </source>
</evidence>
<proteinExistence type="predicted"/>
<accession>A0A8S9R1X4</accession>
<dbReference type="EMBL" id="QGKX02000996">
    <property type="protein sequence ID" value="KAF3555051.1"/>
    <property type="molecule type" value="Genomic_DNA"/>
</dbReference>
<feature type="region of interest" description="Disordered" evidence="1">
    <location>
        <begin position="47"/>
        <end position="77"/>
    </location>
</feature>
<dbReference type="AlphaFoldDB" id="A0A8S9R1X4"/>
<gene>
    <name evidence="2" type="ORF">F2Q69_00011992</name>
</gene>
<reference evidence="2" key="1">
    <citation type="submission" date="2019-12" db="EMBL/GenBank/DDBJ databases">
        <title>Genome sequencing and annotation of Brassica cretica.</title>
        <authorList>
            <person name="Studholme D.J."/>
            <person name="Sarris P."/>
        </authorList>
    </citation>
    <scope>NUCLEOTIDE SEQUENCE</scope>
    <source>
        <strain evidence="2">PFS-109/04</strain>
        <tissue evidence="2">Leaf</tissue>
    </source>
</reference>
<dbReference type="Proteomes" id="UP000712600">
    <property type="component" value="Unassembled WGS sequence"/>
</dbReference>
<organism evidence="2 3">
    <name type="scientific">Brassica cretica</name>
    <name type="common">Mustard</name>
    <dbReference type="NCBI Taxonomy" id="69181"/>
    <lineage>
        <taxon>Eukaryota</taxon>
        <taxon>Viridiplantae</taxon>
        <taxon>Streptophyta</taxon>
        <taxon>Embryophyta</taxon>
        <taxon>Tracheophyta</taxon>
        <taxon>Spermatophyta</taxon>
        <taxon>Magnoliopsida</taxon>
        <taxon>eudicotyledons</taxon>
        <taxon>Gunneridae</taxon>
        <taxon>Pentapetalae</taxon>
        <taxon>rosids</taxon>
        <taxon>malvids</taxon>
        <taxon>Brassicales</taxon>
        <taxon>Brassicaceae</taxon>
        <taxon>Brassiceae</taxon>
        <taxon>Brassica</taxon>
    </lineage>
</organism>
<evidence type="ECO:0000313" key="3">
    <source>
        <dbReference type="Proteomes" id="UP000712600"/>
    </source>
</evidence>
<name>A0A8S9R1X4_BRACR</name>
<sequence>MPSTTDRLATDGNLCAFEIYGVADNVNGATARFVNSSFNRSNLFDMAERSSGPSQTPLLPLSIKDGKSKSKEDHQINENNVAEEHISFLQLCNLESKQKFFKLNRKFPAFFVIVQ</sequence>